<evidence type="ECO:0000313" key="2">
    <source>
        <dbReference type="EMBL" id="KAF2837859.1"/>
    </source>
</evidence>
<feature type="region of interest" description="Disordered" evidence="1">
    <location>
        <begin position="124"/>
        <end position="148"/>
    </location>
</feature>
<feature type="compositionally biased region" description="Polar residues" evidence="1">
    <location>
        <begin position="124"/>
        <end position="139"/>
    </location>
</feature>
<gene>
    <name evidence="2" type="ORF">M501DRAFT_143345</name>
</gene>
<organism evidence="2 3">
    <name type="scientific">Patellaria atrata CBS 101060</name>
    <dbReference type="NCBI Taxonomy" id="1346257"/>
    <lineage>
        <taxon>Eukaryota</taxon>
        <taxon>Fungi</taxon>
        <taxon>Dikarya</taxon>
        <taxon>Ascomycota</taxon>
        <taxon>Pezizomycotina</taxon>
        <taxon>Dothideomycetes</taxon>
        <taxon>Dothideomycetes incertae sedis</taxon>
        <taxon>Patellariales</taxon>
        <taxon>Patellariaceae</taxon>
        <taxon>Patellaria</taxon>
    </lineage>
</organism>
<dbReference type="Proteomes" id="UP000799429">
    <property type="component" value="Unassembled WGS sequence"/>
</dbReference>
<evidence type="ECO:0000256" key="1">
    <source>
        <dbReference type="SAM" id="MobiDB-lite"/>
    </source>
</evidence>
<accession>A0A9P4S8I0</accession>
<keyword evidence="3" id="KW-1185">Reference proteome</keyword>
<comment type="caution">
    <text evidence="2">The sequence shown here is derived from an EMBL/GenBank/DDBJ whole genome shotgun (WGS) entry which is preliminary data.</text>
</comment>
<proteinExistence type="predicted"/>
<dbReference type="EMBL" id="MU006098">
    <property type="protein sequence ID" value="KAF2837859.1"/>
    <property type="molecule type" value="Genomic_DNA"/>
</dbReference>
<reference evidence="2" key="1">
    <citation type="journal article" date="2020" name="Stud. Mycol.">
        <title>101 Dothideomycetes genomes: a test case for predicting lifestyles and emergence of pathogens.</title>
        <authorList>
            <person name="Haridas S."/>
            <person name="Albert R."/>
            <person name="Binder M."/>
            <person name="Bloem J."/>
            <person name="Labutti K."/>
            <person name="Salamov A."/>
            <person name="Andreopoulos B."/>
            <person name="Baker S."/>
            <person name="Barry K."/>
            <person name="Bills G."/>
            <person name="Bluhm B."/>
            <person name="Cannon C."/>
            <person name="Castanera R."/>
            <person name="Culley D."/>
            <person name="Daum C."/>
            <person name="Ezra D."/>
            <person name="Gonzalez J."/>
            <person name="Henrissat B."/>
            <person name="Kuo A."/>
            <person name="Liang C."/>
            <person name="Lipzen A."/>
            <person name="Lutzoni F."/>
            <person name="Magnuson J."/>
            <person name="Mondo S."/>
            <person name="Nolan M."/>
            <person name="Ohm R."/>
            <person name="Pangilinan J."/>
            <person name="Park H.-J."/>
            <person name="Ramirez L."/>
            <person name="Alfaro M."/>
            <person name="Sun H."/>
            <person name="Tritt A."/>
            <person name="Yoshinaga Y."/>
            <person name="Zwiers L.-H."/>
            <person name="Turgeon B."/>
            <person name="Goodwin S."/>
            <person name="Spatafora J."/>
            <person name="Crous P."/>
            <person name="Grigoriev I."/>
        </authorList>
    </citation>
    <scope>NUCLEOTIDE SEQUENCE</scope>
    <source>
        <strain evidence="2">CBS 101060</strain>
    </source>
</reference>
<protein>
    <submittedName>
        <fullName evidence="2">Uncharacterized protein</fullName>
    </submittedName>
</protein>
<sequence>MYFTQRYYFRLTWGAGGNTEPSRKREDDALERLKHILNTDEKRAAHHDWAHKTAINRYSGTAYSRMSRKWKAKQLKPQNGENASEKSRAMVSTTTSPIRSTHAIAHNHRSTMVPYLLCAGASLSDPQSDARPTQSNSPTVPADRSSSDEMPAILEARALLEDALKDVLGNEWSEYEHAWKEYLQGRTIKLQSYKPHSKTALLLVVHYIIGTKTLSNRRELTYLSKILIN</sequence>
<feature type="region of interest" description="Disordered" evidence="1">
    <location>
        <begin position="72"/>
        <end position="96"/>
    </location>
</feature>
<evidence type="ECO:0000313" key="3">
    <source>
        <dbReference type="Proteomes" id="UP000799429"/>
    </source>
</evidence>
<name>A0A9P4S8I0_9PEZI</name>
<dbReference type="AlphaFoldDB" id="A0A9P4S8I0"/>